<dbReference type="SUPFAM" id="SSF53756">
    <property type="entry name" value="UDP-Glycosyltransferase/glycogen phosphorylase"/>
    <property type="match status" value="1"/>
</dbReference>
<evidence type="ECO:0000256" key="11">
    <source>
        <dbReference type="HAMAP-Rule" id="MF_00392"/>
    </source>
</evidence>
<evidence type="ECO:0000256" key="10">
    <source>
        <dbReference type="ARBA" id="ARBA00048975"/>
    </source>
</evidence>
<keyword evidence="13" id="KW-1185">Reference proteome</keyword>
<dbReference type="eggNOG" id="COG0763">
    <property type="taxonomic scope" value="Bacteria"/>
</dbReference>
<dbReference type="PATRIC" id="fig|740709.3.peg.905"/>
<evidence type="ECO:0000256" key="9">
    <source>
        <dbReference type="ARBA" id="ARBA00023098"/>
    </source>
</evidence>
<keyword evidence="7 11" id="KW-0328">Glycosyltransferase</keyword>
<comment type="similarity">
    <text evidence="2 11">Belongs to the LpxB family.</text>
</comment>
<evidence type="ECO:0000256" key="2">
    <source>
        <dbReference type="ARBA" id="ARBA00007868"/>
    </source>
</evidence>
<comment type="function">
    <text evidence="1 11">Condensation of UDP-2,3-diacylglucosamine and 2,3-diacylglucosamine-1-phosphate to form lipid A disaccharide, a precursor of lipid A, a phosphorylated glycolipid that anchors the lipopolysaccharide to the outer membrane of the cell.</text>
</comment>
<keyword evidence="9 11" id="KW-0443">Lipid metabolism</keyword>
<dbReference type="GO" id="GO:0008915">
    <property type="term" value="F:lipid-A-disaccharide synthase activity"/>
    <property type="evidence" value="ECO:0007669"/>
    <property type="project" value="UniProtKB-UniRule"/>
</dbReference>
<dbReference type="GO" id="GO:0016020">
    <property type="term" value="C:membrane"/>
    <property type="evidence" value="ECO:0007669"/>
    <property type="project" value="GOC"/>
</dbReference>
<dbReference type="EC" id="2.4.1.182" evidence="3 11"/>
<dbReference type="InterPro" id="IPR003835">
    <property type="entry name" value="Glyco_trans_19"/>
</dbReference>
<keyword evidence="6 11" id="KW-0441">Lipid A biosynthesis</keyword>
<dbReference type="EMBL" id="AMRG01000004">
    <property type="protein sequence ID" value="EKE84837.1"/>
    <property type="molecule type" value="Genomic_DNA"/>
</dbReference>
<evidence type="ECO:0000313" key="12">
    <source>
        <dbReference type="EMBL" id="EKE84837.1"/>
    </source>
</evidence>
<organism evidence="12 13">
    <name type="scientific">Idiomarina xiamenensis 10-D-4</name>
    <dbReference type="NCBI Taxonomy" id="740709"/>
    <lineage>
        <taxon>Bacteria</taxon>
        <taxon>Pseudomonadati</taxon>
        <taxon>Pseudomonadota</taxon>
        <taxon>Gammaproteobacteria</taxon>
        <taxon>Alteromonadales</taxon>
        <taxon>Idiomarinaceae</taxon>
        <taxon>Idiomarina</taxon>
    </lineage>
</organism>
<dbReference type="GO" id="GO:0005543">
    <property type="term" value="F:phospholipid binding"/>
    <property type="evidence" value="ECO:0007669"/>
    <property type="project" value="TreeGrafter"/>
</dbReference>
<proteinExistence type="inferred from homology"/>
<dbReference type="OrthoDB" id="9801642at2"/>
<reference evidence="12 13" key="1">
    <citation type="journal article" date="2012" name="J. Bacteriol.">
        <title>Genome Sequence of Idiomarina xiamenensis Type Strain 10-D-4.</title>
        <authorList>
            <person name="Lai Q."/>
            <person name="Wang L."/>
            <person name="Wang W."/>
            <person name="Shao Z."/>
        </authorList>
    </citation>
    <scope>NUCLEOTIDE SEQUENCE [LARGE SCALE GENOMIC DNA]</scope>
    <source>
        <strain evidence="12 13">10-D-4</strain>
    </source>
</reference>
<name>K2KDN2_9GAMM</name>
<evidence type="ECO:0000313" key="13">
    <source>
        <dbReference type="Proteomes" id="UP000014115"/>
    </source>
</evidence>
<dbReference type="NCBIfam" id="TIGR00215">
    <property type="entry name" value="lpxB"/>
    <property type="match status" value="1"/>
</dbReference>
<dbReference type="GO" id="GO:0009245">
    <property type="term" value="P:lipid A biosynthetic process"/>
    <property type="evidence" value="ECO:0007669"/>
    <property type="project" value="UniProtKB-UniRule"/>
</dbReference>
<evidence type="ECO:0000256" key="5">
    <source>
        <dbReference type="ARBA" id="ARBA00022516"/>
    </source>
</evidence>
<dbReference type="CDD" id="cd01635">
    <property type="entry name" value="Glycosyltransferase_GTB-type"/>
    <property type="match status" value="1"/>
</dbReference>
<evidence type="ECO:0000256" key="4">
    <source>
        <dbReference type="ARBA" id="ARBA00020902"/>
    </source>
</evidence>
<dbReference type="UniPathway" id="UPA00973"/>
<protein>
    <recommendedName>
        <fullName evidence="4 11">Lipid-A-disaccharide synthase</fullName>
        <ecNumber evidence="3 11">2.4.1.182</ecNumber>
    </recommendedName>
</protein>
<comment type="pathway">
    <text evidence="11">Bacterial outer membrane biogenesis; LPS lipid A biosynthesis.</text>
</comment>
<dbReference type="Pfam" id="PF02684">
    <property type="entry name" value="LpxB"/>
    <property type="match status" value="1"/>
</dbReference>
<evidence type="ECO:0000256" key="1">
    <source>
        <dbReference type="ARBA" id="ARBA00002056"/>
    </source>
</evidence>
<keyword evidence="8 11" id="KW-0808">Transferase</keyword>
<evidence type="ECO:0000256" key="8">
    <source>
        <dbReference type="ARBA" id="ARBA00022679"/>
    </source>
</evidence>
<dbReference type="Gene3D" id="3.40.50.2000">
    <property type="entry name" value="Glycogen Phosphorylase B"/>
    <property type="match status" value="1"/>
</dbReference>
<dbReference type="PANTHER" id="PTHR30372">
    <property type="entry name" value="LIPID-A-DISACCHARIDE SYNTHASE"/>
    <property type="match status" value="1"/>
</dbReference>
<evidence type="ECO:0000256" key="3">
    <source>
        <dbReference type="ARBA" id="ARBA00012687"/>
    </source>
</evidence>
<dbReference type="HAMAP" id="MF_00392">
    <property type="entry name" value="LpxB"/>
    <property type="match status" value="1"/>
</dbReference>
<accession>K2KDN2</accession>
<dbReference type="PANTHER" id="PTHR30372:SF4">
    <property type="entry name" value="LIPID-A-DISACCHARIDE SYNTHASE, MITOCHONDRIAL-RELATED"/>
    <property type="match status" value="1"/>
</dbReference>
<sequence length="386" mass="42343">MVSEHQYRFAIIAGEHSGDLLGAGLIRALKQRHPNAQFVGVGGPLMMAEGLTSLVPMEDLAVMGLVEVLKHLPTLLRHRRQILHTLSAMQPDVFIGIDAPDFNLPIAKRLKAQGINTVQYVSPSVWAWRQGRITGIKAAVDHVLCLLPFEKAFYDQHQLAATFVGHPLADEIPMRSDQATARASLGLTTDGPLLALLPGSRQGEIARMAPVFLQAVARLQQQLPRLQVVAPMVSGARKTQFQQLLKSYPQLNIALVDGQSRTVMAAADAVLMTSGTVTLEAMLIKRPMVVAYRFSWLSYHLIKRLFKAEFFSLPNLLAGRQLVPELVQHQVSPASLVDELLPLLQQPQSELLATFAQLHQQLQGNANEVAATVVEELCQSAPSTRP</sequence>
<comment type="catalytic activity">
    <reaction evidence="10 11">
        <text>a lipid X + a UDP-2-N,3-O-bis[(3R)-3-hydroxyacyl]-alpha-D-glucosamine = a lipid A disaccharide + UDP + H(+)</text>
        <dbReference type="Rhea" id="RHEA:67828"/>
        <dbReference type="ChEBI" id="CHEBI:15378"/>
        <dbReference type="ChEBI" id="CHEBI:58223"/>
        <dbReference type="ChEBI" id="CHEBI:137748"/>
        <dbReference type="ChEBI" id="CHEBI:176338"/>
        <dbReference type="ChEBI" id="CHEBI:176343"/>
        <dbReference type="EC" id="2.4.1.182"/>
    </reaction>
</comment>
<evidence type="ECO:0000256" key="6">
    <source>
        <dbReference type="ARBA" id="ARBA00022556"/>
    </source>
</evidence>
<keyword evidence="5 11" id="KW-0444">Lipid biosynthesis</keyword>
<gene>
    <name evidence="11" type="primary">lpxB</name>
    <name evidence="12" type="ORF">A10D4_04475</name>
</gene>
<dbReference type="Proteomes" id="UP000014115">
    <property type="component" value="Unassembled WGS sequence"/>
</dbReference>
<dbReference type="AlphaFoldDB" id="K2KDN2"/>
<comment type="caution">
    <text evidence="12">The sequence shown here is derived from an EMBL/GenBank/DDBJ whole genome shotgun (WGS) entry which is preliminary data.</text>
</comment>
<evidence type="ECO:0000256" key="7">
    <source>
        <dbReference type="ARBA" id="ARBA00022676"/>
    </source>
</evidence>
<dbReference type="RefSeq" id="WP_008487999.1">
    <property type="nucleotide sequence ID" value="NZ_AMRG01000004.1"/>
</dbReference>
<dbReference type="STRING" id="740709.A10D4_04475"/>